<dbReference type="AlphaFoldDB" id="A0A915XJD5"/>
<evidence type="ECO:0000313" key="7">
    <source>
        <dbReference type="EMBL" id="BCO10180.1"/>
    </source>
</evidence>
<comment type="function">
    <text evidence="1">Involved in DNA recombination.</text>
</comment>
<comment type="similarity">
    <text evidence="2">Belongs to the RmuC family.</text>
</comment>
<evidence type="ECO:0000313" key="8">
    <source>
        <dbReference type="Proteomes" id="UP001063350"/>
    </source>
</evidence>
<dbReference type="Pfam" id="PF02646">
    <property type="entry name" value="RmuC"/>
    <property type="match status" value="1"/>
</dbReference>
<evidence type="ECO:0000256" key="3">
    <source>
        <dbReference type="ARBA" id="ARBA00023054"/>
    </source>
</evidence>
<keyword evidence="4" id="KW-0233">DNA recombination</keyword>
<dbReference type="EMBL" id="AP024233">
    <property type="protein sequence ID" value="BCO10180.1"/>
    <property type="molecule type" value="Genomic_DNA"/>
</dbReference>
<evidence type="ECO:0000256" key="5">
    <source>
        <dbReference type="SAM" id="Coils"/>
    </source>
</evidence>
<keyword evidence="8" id="KW-1185">Reference proteome</keyword>
<gene>
    <name evidence="7" type="ORF">GF1_25560</name>
</gene>
<keyword evidence="6" id="KW-0472">Membrane</keyword>
<keyword evidence="6" id="KW-1133">Transmembrane helix</keyword>
<dbReference type="PANTHER" id="PTHR30563:SF0">
    <property type="entry name" value="DNA RECOMBINATION PROTEIN RMUC"/>
    <property type="match status" value="1"/>
</dbReference>
<dbReference type="KEGG" id="ddu:GF1_25560"/>
<sequence length="449" mass="50821">MVNWNPGSGLLPVLVLLLGTGLLICLVLLDRRRRQLLRFSILEEQAHREQQNLSRTIDELRRDNARLQRENSELGAKVASLTTELIQTRKQAQAHQDLLEAAKKQLQQEFQLLADRIFTEKGSQLTSLHQRELTSLLTPVRQQLDIFRQKIEDVYERESRDRISLTAAVEQLRHLNERLSQDAVNLTRALKGQSKAQGQWGEMILERLLEESGLRPGHEFDTQVSLTGESGRRQLPDVILHLPGSRDIIIDAKVSLTAYERYASADSPAQAAPHLKDHLASVKKHISSLSAKKYQQIEGIRTLDFVILFIPVEGAFQAAVASDPGLLTGAMRRNIMLASPSTLLALLRTIHHMWRVEEQHRNGLLIAKQAGNLYDKFVGFVTAFEEIGLRLEQTRQSWELARKRLTSGRGNLVQRTEALRDLGVQPARKLPDELIRESNADPGKPPVRE</sequence>
<dbReference type="PANTHER" id="PTHR30563">
    <property type="entry name" value="DNA RECOMBINATION PROTEIN RMUC"/>
    <property type="match status" value="1"/>
</dbReference>
<evidence type="ECO:0000256" key="4">
    <source>
        <dbReference type="ARBA" id="ARBA00023172"/>
    </source>
</evidence>
<evidence type="ECO:0000256" key="6">
    <source>
        <dbReference type="SAM" id="Phobius"/>
    </source>
</evidence>
<dbReference type="Proteomes" id="UP001063350">
    <property type="component" value="Chromosome"/>
</dbReference>
<feature type="coiled-coil region" evidence="5">
    <location>
        <begin position="43"/>
        <end position="116"/>
    </location>
</feature>
<feature type="transmembrane region" description="Helical" evidence="6">
    <location>
        <begin position="6"/>
        <end position="29"/>
    </location>
</feature>
<keyword evidence="6" id="KW-0812">Transmembrane</keyword>
<name>A0A915XJD5_9BACT</name>
<proteinExistence type="inferred from homology"/>
<accession>A0A915XJD5</accession>
<evidence type="ECO:0000256" key="1">
    <source>
        <dbReference type="ARBA" id="ARBA00003416"/>
    </source>
</evidence>
<dbReference type="InterPro" id="IPR003798">
    <property type="entry name" value="DNA_recombination_RmuC"/>
</dbReference>
<keyword evidence="3 5" id="KW-0175">Coiled coil</keyword>
<evidence type="ECO:0000256" key="2">
    <source>
        <dbReference type="ARBA" id="ARBA00009840"/>
    </source>
</evidence>
<organism evidence="7 8">
    <name type="scientific">Desulfolithobacter dissulfuricans</name>
    <dbReference type="NCBI Taxonomy" id="2795293"/>
    <lineage>
        <taxon>Bacteria</taxon>
        <taxon>Pseudomonadati</taxon>
        <taxon>Thermodesulfobacteriota</taxon>
        <taxon>Desulfobulbia</taxon>
        <taxon>Desulfobulbales</taxon>
        <taxon>Desulfobulbaceae</taxon>
        <taxon>Desulfolithobacter</taxon>
    </lineage>
</organism>
<reference evidence="7" key="1">
    <citation type="submission" date="2020-12" db="EMBL/GenBank/DDBJ databases">
        <title>Desulfobium dissulfuricans gen. nov., sp. nov., a novel mesophilic, sulfate-reducing bacterium isolated from a deep-sea hydrothermal vent.</title>
        <authorList>
            <person name="Hashimoto Y."/>
            <person name="Tame A."/>
            <person name="Sawayama S."/>
            <person name="Miyazaki J."/>
            <person name="Takai K."/>
            <person name="Nakagawa S."/>
        </authorList>
    </citation>
    <scope>NUCLEOTIDE SEQUENCE</scope>
    <source>
        <strain evidence="7">GF1</strain>
    </source>
</reference>
<protein>
    <submittedName>
        <fullName evidence="7">DNA recombination protein RmuC</fullName>
    </submittedName>
</protein>
<dbReference type="GO" id="GO:0006310">
    <property type="term" value="P:DNA recombination"/>
    <property type="evidence" value="ECO:0007669"/>
    <property type="project" value="UniProtKB-KW"/>
</dbReference>